<sequence>MVVVVVVVVPRAESQLLEFGLVVVVVVVVPRRAGARLDPDMVVVVVVVVVNARGTLGHLVLVVVVVVVVRRRLSKRPGFTMVVVVVVVVRPYRVVDTEIRMVVVVVVVVISARRRVMLASRHGFATPGGGGGGGGGSTQVHSGNALGGGGGGGGGVKATGRRHVLPRGGGGGGGGALPEFLAVASSRGGGGGGGGVVPLYPPLTRQCGGGGGGGGDCWFVKHLLCLFGGGGGGGGDTNICHFCDSGYGGGGGGGGDHYDRTTQCILHGGGGGGGGEGEHYTEAGPPSTIDKLAWLQSSFLSLWANQTISDLISRYHFLFVTERMEDSLLAFRAQWSLDGIFRIGAICKVLLETAGAVITCQICREGIPFKFLLWPMQAHQISSTEQLTDAASEVMEFGQSAAFEKSNWADIAIWHAANARLDACLMKKGSEWLFKRSPYQAICEEIAAAKADLTLKDASGGTVLHVAALLGHLNIVSVLLEYGAPLEVAGLAGLLLHHSPTAWCFCFARARVPQVENMGSLRSYFCGRATSRRSRTHQRAATLENPFDVLGLSQDCDDGEIKPAFRRLARQLHPDVETGSEARFKRLVWASRELASAAGRKKWRARGSGEAMSLEEYELENEDFAFDLNDWPFEELDDLLRVSEEAVDTETMTDVRSSWCDDGFAIEDEATSSRTSASDFEMIYFQRDDF</sequence>
<evidence type="ECO:0000313" key="5">
    <source>
        <dbReference type="Proteomes" id="UP000186817"/>
    </source>
</evidence>
<evidence type="ECO:0000256" key="2">
    <source>
        <dbReference type="SAM" id="Phobius"/>
    </source>
</evidence>
<evidence type="ECO:0000259" key="3">
    <source>
        <dbReference type="PROSITE" id="PS50076"/>
    </source>
</evidence>
<dbReference type="AlphaFoldDB" id="A0A1Q9E578"/>
<evidence type="ECO:0000313" key="4">
    <source>
        <dbReference type="EMBL" id="OLQ02568.1"/>
    </source>
</evidence>
<dbReference type="EMBL" id="LSRX01000261">
    <property type="protein sequence ID" value="OLQ02568.1"/>
    <property type="molecule type" value="Genomic_DNA"/>
</dbReference>
<dbReference type="Proteomes" id="UP000186817">
    <property type="component" value="Unassembled WGS sequence"/>
</dbReference>
<dbReference type="CDD" id="cd06257">
    <property type="entry name" value="DnaJ"/>
    <property type="match status" value="1"/>
</dbReference>
<dbReference type="SMART" id="SM00271">
    <property type="entry name" value="DnaJ"/>
    <property type="match status" value="1"/>
</dbReference>
<dbReference type="PANTHER" id="PTHR48226:SF1">
    <property type="entry name" value="WAS_WASL-INTERACTING PROTEIN FAMILY MEMBER 1"/>
    <property type="match status" value="1"/>
</dbReference>
<dbReference type="InterPro" id="IPR001623">
    <property type="entry name" value="DnaJ_domain"/>
</dbReference>
<keyword evidence="2" id="KW-0472">Membrane</keyword>
<dbReference type="InterPro" id="IPR053099">
    <property type="entry name" value="WAS/WASL-interacting_domain"/>
</dbReference>
<keyword evidence="2" id="KW-0812">Transmembrane</keyword>
<comment type="caution">
    <text evidence="4">The sequence shown here is derived from an EMBL/GenBank/DDBJ whole genome shotgun (WGS) entry which is preliminary data.</text>
</comment>
<dbReference type="InterPro" id="IPR036869">
    <property type="entry name" value="J_dom_sf"/>
</dbReference>
<dbReference type="PROSITE" id="PS50088">
    <property type="entry name" value="ANK_REPEAT"/>
    <property type="match status" value="1"/>
</dbReference>
<dbReference type="GO" id="GO:0030048">
    <property type="term" value="P:actin filament-based movement"/>
    <property type="evidence" value="ECO:0007669"/>
    <property type="project" value="TreeGrafter"/>
</dbReference>
<keyword evidence="5" id="KW-1185">Reference proteome</keyword>
<protein>
    <recommendedName>
        <fullName evidence="3">J domain-containing protein</fullName>
    </recommendedName>
</protein>
<dbReference type="SUPFAM" id="SSF46565">
    <property type="entry name" value="Chaperone J-domain"/>
    <property type="match status" value="1"/>
</dbReference>
<dbReference type="PANTHER" id="PTHR48226">
    <property type="entry name" value="OS06G0326200 PROTEIN"/>
    <property type="match status" value="1"/>
</dbReference>
<gene>
    <name evidence="4" type="ORF">AK812_SmicGene14539</name>
</gene>
<keyword evidence="1" id="KW-0040">ANK repeat</keyword>
<dbReference type="PRINTS" id="PR00625">
    <property type="entry name" value="JDOMAIN"/>
</dbReference>
<dbReference type="InterPro" id="IPR002110">
    <property type="entry name" value="Ankyrin_rpt"/>
</dbReference>
<keyword evidence="2" id="KW-1133">Transmembrane helix</keyword>
<accession>A0A1Q9E578</accession>
<feature type="repeat" description="ANK" evidence="1">
    <location>
        <begin position="459"/>
        <end position="491"/>
    </location>
</feature>
<feature type="domain" description="J" evidence="3">
    <location>
        <begin position="545"/>
        <end position="607"/>
    </location>
</feature>
<dbReference type="PROSITE" id="PS50076">
    <property type="entry name" value="DNAJ_2"/>
    <property type="match status" value="1"/>
</dbReference>
<feature type="transmembrane region" description="Helical" evidence="2">
    <location>
        <begin position="41"/>
        <end position="69"/>
    </location>
</feature>
<reference evidence="4 5" key="1">
    <citation type="submission" date="2016-02" db="EMBL/GenBank/DDBJ databases">
        <title>Genome analysis of coral dinoflagellate symbionts highlights evolutionary adaptations to a symbiotic lifestyle.</title>
        <authorList>
            <person name="Aranda M."/>
            <person name="Li Y."/>
            <person name="Liew Y.J."/>
            <person name="Baumgarten S."/>
            <person name="Simakov O."/>
            <person name="Wilson M."/>
            <person name="Piel J."/>
            <person name="Ashoor H."/>
            <person name="Bougouffa S."/>
            <person name="Bajic V.B."/>
            <person name="Ryu T."/>
            <person name="Ravasi T."/>
            <person name="Bayer T."/>
            <person name="Micklem G."/>
            <person name="Kim H."/>
            <person name="Bhak J."/>
            <person name="Lajeunesse T.C."/>
            <person name="Voolstra C.R."/>
        </authorList>
    </citation>
    <scope>NUCLEOTIDE SEQUENCE [LARGE SCALE GENOMIC DNA]</scope>
    <source>
        <strain evidence="4 5">CCMP2467</strain>
    </source>
</reference>
<dbReference type="Pfam" id="PF00226">
    <property type="entry name" value="DnaJ"/>
    <property type="match status" value="1"/>
</dbReference>
<dbReference type="GO" id="GO:0005884">
    <property type="term" value="C:actin filament"/>
    <property type="evidence" value="ECO:0007669"/>
    <property type="project" value="TreeGrafter"/>
</dbReference>
<dbReference type="InterPro" id="IPR036770">
    <property type="entry name" value="Ankyrin_rpt-contain_sf"/>
</dbReference>
<proteinExistence type="predicted"/>
<dbReference type="Gene3D" id="1.10.287.110">
    <property type="entry name" value="DnaJ domain"/>
    <property type="match status" value="1"/>
</dbReference>
<name>A0A1Q9E578_SYMMI</name>
<dbReference type="Gene3D" id="1.25.40.20">
    <property type="entry name" value="Ankyrin repeat-containing domain"/>
    <property type="match status" value="1"/>
</dbReference>
<dbReference type="OrthoDB" id="376357at2759"/>
<dbReference type="SUPFAM" id="SSF48403">
    <property type="entry name" value="Ankyrin repeat"/>
    <property type="match status" value="1"/>
</dbReference>
<dbReference type="PROSITE" id="PS50297">
    <property type="entry name" value="ANK_REP_REGION"/>
    <property type="match status" value="1"/>
</dbReference>
<organism evidence="4 5">
    <name type="scientific">Symbiodinium microadriaticum</name>
    <name type="common">Dinoflagellate</name>
    <name type="synonym">Zooxanthella microadriatica</name>
    <dbReference type="NCBI Taxonomy" id="2951"/>
    <lineage>
        <taxon>Eukaryota</taxon>
        <taxon>Sar</taxon>
        <taxon>Alveolata</taxon>
        <taxon>Dinophyceae</taxon>
        <taxon>Suessiales</taxon>
        <taxon>Symbiodiniaceae</taxon>
        <taxon>Symbiodinium</taxon>
    </lineage>
</organism>
<evidence type="ECO:0000256" key="1">
    <source>
        <dbReference type="PROSITE-ProRule" id="PRU00023"/>
    </source>
</evidence>